<evidence type="ECO:0000313" key="4">
    <source>
        <dbReference type="Proteomes" id="UP000030745"/>
    </source>
</evidence>
<dbReference type="VEuPathDB" id="FungiDB:SPRG_11317"/>
<reference evidence="3 4" key="1">
    <citation type="journal article" date="2013" name="PLoS Genet.">
        <title>Distinctive expansion of potential virulence genes in the genome of the oomycete fish pathogen Saprolegnia parasitica.</title>
        <authorList>
            <person name="Jiang R.H."/>
            <person name="de Bruijn I."/>
            <person name="Haas B.J."/>
            <person name="Belmonte R."/>
            <person name="Lobach L."/>
            <person name="Christie J."/>
            <person name="van den Ackerveken G."/>
            <person name="Bottin A."/>
            <person name="Bulone V."/>
            <person name="Diaz-Moreno S.M."/>
            <person name="Dumas B."/>
            <person name="Fan L."/>
            <person name="Gaulin E."/>
            <person name="Govers F."/>
            <person name="Grenville-Briggs L.J."/>
            <person name="Horner N.R."/>
            <person name="Levin J.Z."/>
            <person name="Mammella M."/>
            <person name="Meijer H.J."/>
            <person name="Morris P."/>
            <person name="Nusbaum C."/>
            <person name="Oome S."/>
            <person name="Phillips A.J."/>
            <person name="van Rooyen D."/>
            <person name="Rzeszutek E."/>
            <person name="Saraiva M."/>
            <person name="Secombes C.J."/>
            <person name="Seidl M.F."/>
            <person name="Snel B."/>
            <person name="Stassen J.H."/>
            <person name="Sykes S."/>
            <person name="Tripathy S."/>
            <person name="van den Berg H."/>
            <person name="Vega-Arreguin J.C."/>
            <person name="Wawra S."/>
            <person name="Young S.K."/>
            <person name="Zeng Q."/>
            <person name="Dieguez-Uribeondo J."/>
            <person name="Russ C."/>
            <person name="Tyler B.M."/>
            <person name="van West P."/>
        </authorList>
    </citation>
    <scope>NUCLEOTIDE SEQUENCE [LARGE SCALE GENOMIC DNA]</scope>
    <source>
        <strain evidence="3 4">CBS 223.65</strain>
    </source>
</reference>
<dbReference type="RefSeq" id="XP_012206889.1">
    <property type="nucleotide sequence ID" value="XM_012351499.1"/>
</dbReference>
<name>A0A067BZT4_SAPPC</name>
<organism evidence="3 4">
    <name type="scientific">Saprolegnia parasitica (strain CBS 223.65)</name>
    <dbReference type="NCBI Taxonomy" id="695850"/>
    <lineage>
        <taxon>Eukaryota</taxon>
        <taxon>Sar</taxon>
        <taxon>Stramenopiles</taxon>
        <taxon>Oomycota</taxon>
        <taxon>Saprolegniomycetes</taxon>
        <taxon>Saprolegniales</taxon>
        <taxon>Saprolegniaceae</taxon>
        <taxon>Saprolegnia</taxon>
    </lineage>
</organism>
<protein>
    <submittedName>
        <fullName evidence="3">Uncharacterized protein</fullName>
    </submittedName>
</protein>
<dbReference type="GeneID" id="24133362"/>
<dbReference type="InterPro" id="IPR052502">
    <property type="entry name" value="FAM241_domain"/>
</dbReference>
<dbReference type="OMA" id="AIPILCM"/>
<keyword evidence="2" id="KW-0812">Transmembrane</keyword>
<evidence type="ECO:0000256" key="1">
    <source>
        <dbReference type="SAM" id="MobiDB-lite"/>
    </source>
</evidence>
<dbReference type="PANTHER" id="PTHR33690:SF3">
    <property type="entry name" value="UBIQUITIN-LIKE DOMAIN-CONTAINING PROTEIN"/>
    <property type="match status" value="1"/>
</dbReference>
<keyword evidence="2" id="KW-1133">Transmembrane helix</keyword>
<keyword evidence="4" id="KW-1185">Reference proteome</keyword>
<dbReference type="KEGG" id="spar:SPRG_11317"/>
<dbReference type="AlphaFoldDB" id="A0A067BZT4"/>
<dbReference type="Proteomes" id="UP000030745">
    <property type="component" value="Unassembled WGS sequence"/>
</dbReference>
<feature type="transmembrane region" description="Helical" evidence="2">
    <location>
        <begin position="98"/>
        <end position="123"/>
    </location>
</feature>
<dbReference type="EMBL" id="KK583269">
    <property type="protein sequence ID" value="KDO22365.1"/>
    <property type="molecule type" value="Genomic_DNA"/>
</dbReference>
<proteinExistence type="predicted"/>
<gene>
    <name evidence="3" type="ORF">SPRG_11317</name>
</gene>
<feature type="compositionally biased region" description="Polar residues" evidence="1">
    <location>
        <begin position="44"/>
        <end position="53"/>
    </location>
</feature>
<evidence type="ECO:0000313" key="3">
    <source>
        <dbReference type="EMBL" id="KDO22365.1"/>
    </source>
</evidence>
<accession>A0A067BZT4</accession>
<keyword evidence="2" id="KW-0472">Membrane</keyword>
<sequence>MVHIINGEIVADNDPRVLKIKKQGSEPPNYGSARFGSTRAPGGNITTVNSMGTNAPAPPVSDSPFSRFGAAIGMQGTVNMPAIPILCMRSAPVEKVTLLIFVILTLLLGWRALVFGLIIYYIYQAQRPLP</sequence>
<dbReference type="OrthoDB" id="10060343at2759"/>
<evidence type="ECO:0000256" key="2">
    <source>
        <dbReference type="SAM" id="Phobius"/>
    </source>
</evidence>
<dbReference type="PANTHER" id="PTHR33690">
    <property type="entry name" value="DUF4605 DOMAIN-CONTAINING PROTEIN"/>
    <property type="match status" value="1"/>
</dbReference>
<feature type="region of interest" description="Disordered" evidence="1">
    <location>
        <begin position="23"/>
        <end position="53"/>
    </location>
</feature>